<dbReference type="InterPro" id="IPR036388">
    <property type="entry name" value="WH-like_DNA-bd_sf"/>
</dbReference>
<dbReference type="GO" id="GO:0003700">
    <property type="term" value="F:DNA-binding transcription factor activity"/>
    <property type="evidence" value="ECO:0007669"/>
    <property type="project" value="TreeGrafter"/>
</dbReference>
<dbReference type="Gene3D" id="1.10.10.10">
    <property type="entry name" value="Winged helix-like DNA-binding domain superfamily/Winged helix DNA-binding domain"/>
    <property type="match status" value="1"/>
</dbReference>
<dbReference type="AlphaFoldDB" id="A0A8J3CGK5"/>
<keyword evidence="1" id="KW-0805">Transcription regulation</keyword>
<dbReference type="PANTHER" id="PTHR24567:SF74">
    <property type="entry name" value="HTH-TYPE TRANSCRIPTIONAL REGULATOR ARCR"/>
    <property type="match status" value="1"/>
</dbReference>
<reference evidence="6" key="1">
    <citation type="journal article" date="2014" name="Int. J. Syst. Evol. Microbiol.">
        <title>Complete genome sequence of Corynebacterium casei LMG S-19264T (=DSM 44701T), isolated from a smear-ripened cheese.</title>
        <authorList>
            <consortium name="US DOE Joint Genome Institute (JGI-PGF)"/>
            <person name="Walter F."/>
            <person name="Albersmeier A."/>
            <person name="Kalinowski J."/>
            <person name="Ruckert C."/>
        </authorList>
    </citation>
    <scope>NUCLEOTIDE SEQUENCE</scope>
    <source>
        <strain evidence="6">CGMCC 4.5737</strain>
    </source>
</reference>
<evidence type="ECO:0000313" key="6">
    <source>
        <dbReference type="EMBL" id="GGM62832.1"/>
    </source>
</evidence>
<dbReference type="InterPro" id="IPR036390">
    <property type="entry name" value="WH_DNA-bd_sf"/>
</dbReference>
<dbReference type="Pfam" id="PF00027">
    <property type="entry name" value="cNMP_binding"/>
    <property type="match status" value="1"/>
</dbReference>
<dbReference type="RefSeq" id="WP_229686494.1">
    <property type="nucleotide sequence ID" value="NZ_BMMK01000017.1"/>
</dbReference>
<name>A0A8J3CGK5_9PSEU</name>
<keyword evidence="2" id="KW-0238">DNA-binding</keyword>
<dbReference type="CDD" id="cd00038">
    <property type="entry name" value="CAP_ED"/>
    <property type="match status" value="1"/>
</dbReference>
<dbReference type="InterPro" id="IPR012318">
    <property type="entry name" value="HTH_CRP"/>
</dbReference>
<proteinExistence type="predicted"/>
<sequence>MTDLMTGAAQPADDPLCLAEVDLFRDLTRREKAALGARAPLHTVAPGQVVYSPLHPSPVLLIVKRGRVRLYRVARDGRTVTTTVLGPGTVFGEMDLLGLRMGATWAEALEPGELCLMSRSDVRQLLFADPRIAVRIAEQLSNRICDLEQRLADLTCKTLDERLAATLCQLARHTPAEPVRLTHQQLAALVGATRERTTTALGELARHDLIGLRRGRILVRHPARLAAYADGARSVAPAE</sequence>
<comment type="caution">
    <text evidence="6">The sequence shown here is derived from an EMBL/GenBank/DDBJ whole genome shotgun (WGS) entry which is preliminary data.</text>
</comment>
<feature type="domain" description="Cyclic nucleotide-binding" evidence="4">
    <location>
        <begin position="23"/>
        <end position="143"/>
    </location>
</feature>
<dbReference type="InterPro" id="IPR050397">
    <property type="entry name" value="Env_Response_Regulators"/>
</dbReference>
<keyword evidence="3" id="KW-0804">Transcription</keyword>
<accession>A0A8J3CGK5</accession>
<feature type="domain" description="HTH crp-type" evidence="5">
    <location>
        <begin position="157"/>
        <end position="223"/>
    </location>
</feature>
<evidence type="ECO:0000256" key="3">
    <source>
        <dbReference type="ARBA" id="ARBA00023163"/>
    </source>
</evidence>
<reference evidence="6" key="2">
    <citation type="submission" date="2020-09" db="EMBL/GenBank/DDBJ databases">
        <authorList>
            <person name="Sun Q."/>
            <person name="Zhou Y."/>
        </authorList>
    </citation>
    <scope>NUCLEOTIDE SEQUENCE</scope>
    <source>
        <strain evidence="6">CGMCC 4.5737</strain>
    </source>
</reference>
<dbReference type="PROSITE" id="PS51063">
    <property type="entry name" value="HTH_CRP_2"/>
    <property type="match status" value="1"/>
</dbReference>
<dbReference type="SMART" id="SM00100">
    <property type="entry name" value="cNMP"/>
    <property type="match status" value="1"/>
</dbReference>
<evidence type="ECO:0000259" key="5">
    <source>
        <dbReference type="PROSITE" id="PS51063"/>
    </source>
</evidence>
<dbReference type="GO" id="GO:0003677">
    <property type="term" value="F:DNA binding"/>
    <property type="evidence" value="ECO:0007669"/>
    <property type="project" value="UniProtKB-KW"/>
</dbReference>
<dbReference type="EMBL" id="BMMK01000017">
    <property type="protein sequence ID" value="GGM62832.1"/>
    <property type="molecule type" value="Genomic_DNA"/>
</dbReference>
<dbReference type="SMART" id="SM00419">
    <property type="entry name" value="HTH_CRP"/>
    <property type="match status" value="1"/>
</dbReference>
<dbReference type="PROSITE" id="PS50042">
    <property type="entry name" value="CNMP_BINDING_3"/>
    <property type="match status" value="1"/>
</dbReference>
<gene>
    <name evidence="6" type="ORF">GCM10012275_36930</name>
</gene>
<dbReference type="SUPFAM" id="SSF46785">
    <property type="entry name" value="Winged helix' DNA-binding domain"/>
    <property type="match status" value="1"/>
</dbReference>
<evidence type="ECO:0000256" key="1">
    <source>
        <dbReference type="ARBA" id="ARBA00023015"/>
    </source>
</evidence>
<organism evidence="6 7">
    <name type="scientific">Longimycelium tulufanense</name>
    <dbReference type="NCBI Taxonomy" id="907463"/>
    <lineage>
        <taxon>Bacteria</taxon>
        <taxon>Bacillati</taxon>
        <taxon>Actinomycetota</taxon>
        <taxon>Actinomycetes</taxon>
        <taxon>Pseudonocardiales</taxon>
        <taxon>Pseudonocardiaceae</taxon>
        <taxon>Longimycelium</taxon>
    </lineage>
</organism>
<dbReference type="InterPro" id="IPR014710">
    <property type="entry name" value="RmlC-like_jellyroll"/>
</dbReference>
<evidence type="ECO:0000256" key="2">
    <source>
        <dbReference type="ARBA" id="ARBA00023125"/>
    </source>
</evidence>
<dbReference type="Pfam" id="PF13545">
    <property type="entry name" value="HTH_Crp_2"/>
    <property type="match status" value="1"/>
</dbReference>
<dbReference type="PANTHER" id="PTHR24567">
    <property type="entry name" value="CRP FAMILY TRANSCRIPTIONAL REGULATORY PROTEIN"/>
    <property type="match status" value="1"/>
</dbReference>
<keyword evidence="7" id="KW-1185">Reference proteome</keyword>
<dbReference type="Proteomes" id="UP000637578">
    <property type="component" value="Unassembled WGS sequence"/>
</dbReference>
<dbReference type="GO" id="GO:0005829">
    <property type="term" value="C:cytosol"/>
    <property type="evidence" value="ECO:0007669"/>
    <property type="project" value="TreeGrafter"/>
</dbReference>
<evidence type="ECO:0000313" key="7">
    <source>
        <dbReference type="Proteomes" id="UP000637578"/>
    </source>
</evidence>
<evidence type="ECO:0000259" key="4">
    <source>
        <dbReference type="PROSITE" id="PS50042"/>
    </source>
</evidence>
<protein>
    <submittedName>
        <fullName evidence="6">Cyclic nucleotide-binding protein</fullName>
    </submittedName>
</protein>
<dbReference type="InterPro" id="IPR000595">
    <property type="entry name" value="cNMP-bd_dom"/>
</dbReference>
<dbReference type="SUPFAM" id="SSF51206">
    <property type="entry name" value="cAMP-binding domain-like"/>
    <property type="match status" value="1"/>
</dbReference>
<dbReference type="InterPro" id="IPR018490">
    <property type="entry name" value="cNMP-bd_dom_sf"/>
</dbReference>
<dbReference type="Gene3D" id="2.60.120.10">
    <property type="entry name" value="Jelly Rolls"/>
    <property type="match status" value="1"/>
</dbReference>